<dbReference type="Proteomes" id="UP000236370">
    <property type="component" value="Unassembled WGS sequence"/>
</dbReference>
<evidence type="ECO:0000313" key="2">
    <source>
        <dbReference type="Proteomes" id="UP000236370"/>
    </source>
</evidence>
<evidence type="ECO:0000313" key="1">
    <source>
        <dbReference type="EMBL" id="PNI11738.1"/>
    </source>
</evidence>
<name>A0A2J8IMJ6_PANTR</name>
<gene>
    <name evidence="1" type="ORF">CK820_G0054945</name>
</gene>
<accession>A0A2J8IMJ6</accession>
<organism evidence="1 2">
    <name type="scientific">Pan troglodytes</name>
    <name type="common">Chimpanzee</name>
    <dbReference type="NCBI Taxonomy" id="9598"/>
    <lineage>
        <taxon>Eukaryota</taxon>
        <taxon>Metazoa</taxon>
        <taxon>Chordata</taxon>
        <taxon>Craniata</taxon>
        <taxon>Vertebrata</taxon>
        <taxon>Euteleostomi</taxon>
        <taxon>Mammalia</taxon>
        <taxon>Eutheria</taxon>
        <taxon>Euarchontoglires</taxon>
        <taxon>Primates</taxon>
        <taxon>Haplorrhini</taxon>
        <taxon>Catarrhini</taxon>
        <taxon>Hominidae</taxon>
        <taxon>Pan</taxon>
    </lineage>
</organism>
<reference evidence="1 2" key="1">
    <citation type="submission" date="2017-12" db="EMBL/GenBank/DDBJ databases">
        <title>High-resolution comparative analysis of great ape genomes.</title>
        <authorList>
            <person name="Pollen A."/>
            <person name="Hastie A."/>
            <person name="Hormozdiari F."/>
            <person name="Dougherty M."/>
            <person name="Liu R."/>
            <person name="Chaisson M."/>
            <person name="Hoppe E."/>
            <person name="Hill C."/>
            <person name="Pang A."/>
            <person name="Hillier L."/>
            <person name="Baker C."/>
            <person name="Armstrong J."/>
            <person name="Shendure J."/>
            <person name="Paten B."/>
            <person name="Wilson R."/>
            <person name="Chao H."/>
            <person name="Schneider V."/>
            <person name="Ventura M."/>
            <person name="Kronenberg Z."/>
            <person name="Murali S."/>
            <person name="Gordon D."/>
            <person name="Cantsilieris S."/>
            <person name="Munson K."/>
            <person name="Nelson B."/>
            <person name="Raja A."/>
            <person name="Underwood J."/>
            <person name="Diekhans M."/>
            <person name="Fiddes I."/>
            <person name="Haussler D."/>
            <person name="Eichler E."/>
        </authorList>
    </citation>
    <scope>NUCLEOTIDE SEQUENCE [LARGE SCALE GENOMIC DNA]</scope>
    <source>
        <strain evidence="1">Yerkes chimp pedigree #C0471</strain>
    </source>
</reference>
<protein>
    <submittedName>
        <fullName evidence="1">ZNF268 isoform 16</fullName>
    </submittedName>
</protein>
<dbReference type="EMBL" id="NBAG03000703">
    <property type="protein sequence ID" value="PNI11738.1"/>
    <property type="molecule type" value="Genomic_DNA"/>
</dbReference>
<comment type="caution">
    <text evidence="1">The sequence shown here is derived from an EMBL/GenBank/DDBJ whole genome shotgun (WGS) entry which is preliminary data.</text>
</comment>
<sequence>MATRVRTASIWGTNTPNLISSSSWNKEKSCVWCRPKFQIRPVQF</sequence>
<dbReference type="AlphaFoldDB" id="A0A2J8IMJ6"/>
<proteinExistence type="predicted"/>